<evidence type="ECO:0000313" key="2">
    <source>
        <dbReference type="Proteomes" id="UP001211894"/>
    </source>
</evidence>
<dbReference type="Pfam" id="PF14072">
    <property type="entry name" value="DndB"/>
    <property type="match status" value="1"/>
</dbReference>
<dbReference type="InterPro" id="IPR017601">
    <property type="entry name" value="DGQHR-contain_dom"/>
</dbReference>
<reference evidence="1 2" key="1">
    <citation type="submission" date="2023-01" db="EMBL/GenBank/DDBJ databases">
        <title>Bacillus changyiensis sp. nov., isolated from a coastal deposit.</title>
        <authorList>
            <person name="Xiao G."/>
            <person name="Lai Q."/>
            <person name="Hu Z."/>
            <person name="Shao Z."/>
        </authorList>
    </citation>
    <scope>NUCLEOTIDE SEQUENCE [LARGE SCALE GENOMIC DNA]</scope>
    <source>
        <strain evidence="1 2">CLL-7-23</strain>
    </source>
</reference>
<name>A0ABT4X5E5_9BACI</name>
<comment type="caution">
    <text evidence="1">The sequence shown here is derived from an EMBL/GenBank/DDBJ whole genome shotgun (WGS) entry which is preliminary data.</text>
</comment>
<protein>
    <submittedName>
        <fullName evidence="1">DNA sulfur modification protein DndB</fullName>
    </submittedName>
</protein>
<sequence>MNITQANPINMGAPMATINVPAIKYKSGNRIWYAITISYKALGKFIHTSSVKKKNQDIIKSEIKNRFLDPKHKNEIKDYITSEPEFTIPPVTLVSFDEIDFRPYTFGEENTEQLNQRFEAIGSMAGVMVLPIDYEFECLDGNHRTVAIRELASESSEAIADSNILLNIVFENRPRKIRQDFVDVNKNAKQTSSSINTLFNTRDRVSGLVVDMVEEVDYLSETTELLSTSVSKNSKDIYTINNIKNAVMELAGYNSQSTKSEKLSAIFSDNEEFEKIVKSRAELFFEELKFNTLIQKCLQERDHTPEIRNGAIITSGTGIIVAARVGGYILGELSLEEGEARTELRKLFQIEWSRKSRLFIGNIIGSNEKILNSRDAISSAANAVMVELGYKKNEEPKNEGNTLNFQN</sequence>
<accession>A0ABT4X5E5</accession>
<dbReference type="RefSeq" id="WP_271341352.1">
    <property type="nucleotide sequence ID" value="NZ_JAQKAB010000008.1"/>
</dbReference>
<evidence type="ECO:0000313" key="1">
    <source>
        <dbReference type="EMBL" id="MDA7027515.1"/>
    </source>
</evidence>
<organism evidence="1 2">
    <name type="scientific">Bacillus changyiensis</name>
    <dbReference type="NCBI Taxonomy" id="3004103"/>
    <lineage>
        <taxon>Bacteria</taxon>
        <taxon>Bacillati</taxon>
        <taxon>Bacillota</taxon>
        <taxon>Bacilli</taxon>
        <taxon>Bacillales</taxon>
        <taxon>Bacillaceae</taxon>
        <taxon>Bacillus</taxon>
    </lineage>
</organism>
<dbReference type="Proteomes" id="UP001211894">
    <property type="component" value="Unassembled WGS sequence"/>
</dbReference>
<dbReference type="NCBIfam" id="TIGR03187">
    <property type="entry name" value="DGQHR"/>
    <property type="match status" value="1"/>
</dbReference>
<keyword evidence="2" id="KW-1185">Reference proteome</keyword>
<dbReference type="CDD" id="cd16412">
    <property type="entry name" value="dndB"/>
    <property type="match status" value="1"/>
</dbReference>
<dbReference type="EMBL" id="JAQKAB010000008">
    <property type="protein sequence ID" value="MDA7027515.1"/>
    <property type="molecule type" value="Genomic_DNA"/>
</dbReference>
<proteinExistence type="predicted"/>
<gene>
    <name evidence="1" type="ORF">PJ311_13060</name>
</gene>
<dbReference type="InterPro" id="IPR017642">
    <property type="entry name" value="DNA_S_mod_DndB"/>
</dbReference>